<dbReference type="InterPro" id="IPR047867">
    <property type="entry name" value="Ribosomal_uL22_bac/org-type"/>
</dbReference>
<evidence type="ECO:0000256" key="6">
    <source>
        <dbReference type="ARBA" id="ARBA00035207"/>
    </source>
</evidence>
<dbReference type="GO" id="GO:0003735">
    <property type="term" value="F:structural constituent of ribosome"/>
    <property type="evidence" value="ECO:0007669"/>
    <property type="project" value="InterPro"/>
</dbReference>
<comment type="function">
    <text evidence="7">The globular domain of the protein is located near the polypeptide exit tunnel on the outside of the subunit, while an extended beta-hairpin is found that lines the wall of the exit tunnel in the center of the 70S ribosome.</text>
</comment>
<comment type="function">
    <text evidence="7 10">This protein binds specifically to 23S rRNA; its binding is stimulated by other ribosomal proteins, e.g., L4, L17, and L20. It is important during the early stages of 50S assembly. It makes multiple contacts with different domains of the 23S rRNA in the assembled 50S subunit and ribosome.</text>
</comment>
<evidence type="ECO:0000256" key="3">
    <source>
        <dbReference type="ARBA" id="ARBA00022884"/>
    </source>
</evidence>
<protein>
    <recommendedName>
        <fullName evidence="6 7">Large ribosomal subunit protein uL22</fullName>
    </recommendedName>
</protein>
<organism evidence="11">
    <name type="scientific">candidate division TA06 bacterium ADurb.Bin131</name>
    <dbReference type="NCBI Taxonomy" id="1852827"/>
    <lineage>
        <taxon>Bacteria</taxon>
        <taxon>Bacteria division TA06</taxon>
    </lineage>
</organism>
<dbReference type="Proteomes" id="UP000485562">
    <property type="component" value="Unassembled WGS sequence"/>
</dbReference>
<dbReference type="CDD" id="cd00336">
    <property type="entry name" value="Ribosomal_L22"/>
    <property type="match status" value="1"/>
</dbReference>
<dbReference type="SUPFAM" id="SSF54843">
    <property type="entry name" value="Ribosomal protein L22"/>
    <property type="match status" value="1"/>
</dbReference>
<dbReference type="InterPro" id="IPR036394">
    <property type="entry name" value="Ribosomal_uL22_sf"/>
</dbReference>
<dbReference type="GO" id="GO:0019843">
    <property type="term" value="F:rRNA binding"/>
    <property type="evidence" value="ECO:0007669"/>
    <property type="project" value="UniProtKB-UniRule"/>
</dbReference>
<keyword evidence="2 7" id="KW-0699">rRNA-binding</keyword>
<evidence type="ECO:0000256" key="5">
    <source>
        <dbReference type="ARBA" id="ARBA00023274"/>
    </source>
</evidence>
<evidence type="ECO:0000256" key="4">
    <source>
        <dbReference type="ARBA" id="ARBA00022980"/>
    </source>
</evidence>
<dbReference type="Pfam" id="PF00237">
    <property type="entry name" value="Ribosomal_L22"/>
    <property type="match status" value="1"/>
</dbReference>
<dbReference type="GO" id="GO:0022625">
    <property type="term" value="C:cytosolic large ribosomal subunit"/>
    <property type="evidence" value="ECO:0007669"/>
    <property type="project" value="TreeGrafter"/>
</dbReference>
<evidence type="ECO:0000256" key="1">
    <source>
        <dbReference type="ARBA" id="ARBA00009451"/>
    </source>
</evidence>
<accession>A0A1V6C4D8</accession>
<keyword evidence="5 7" id="KW-0687">Ribonucleoprotein</keyword>
<name>A0A1V6C4D8_UNCT6</name>
<dbReference type="HAMAP" id="MF_01331_B">
    <property type="entry name" value="Ribosomal_uL22_B"/>
    <property type="match status" value="1"/>
</dbReference>
<keyword evidence="4 7" id="KW-0689">Ribosomal protein</keyword>
<evidence type="ECO:0000256" key="10">
    <source>
        <dbReference type="RuleBase" id="RU004008"/>
    </source>
</evidence>
<reference evidence="11" key="1">
    <citation type="submission" date="2017-02" db="EMBL/GenBank/DDBJ databases">
        <title>Delving into the versatile metabolic prowess of the omnipresent phylum Bacteroidetes.</title>
        <authorList>
            <person name="Nobu M.K."/>
            <person name="Mei R."/>
            <person name="Narihiro T."/>
            <person name="Kuroda K."/>
            <person name="Liu W.-T."/>
        </authorList>
    </citation>
    <scope>NUCLEOTIDE SEQUENCE</scope>
    <source>
        <strain evidence="11">ADurb.Bin131</strain>
    </source>
</reference>
<gene>
    <name evidence="7 11" type="primary">rplV</name>
    <name evidence="11" type="ORF">BWX89_01709</name>
</gene>
<proteinExistence type="inferred from homology"/>
<evidence type="ECO:0000256" key="9">
    <source>
        <dbReference type="RuleBase" id="RU004006"/>
    </source>
</evidence>
<comment type="subunit">
    <text evidence="7 9">Part of the 50S ribosomal subunit.</text>
</comment>
<dbReference type="AlphaFoldDB" id="A0A1V6C4D8"/>
<keyword evidence="3 7" id="KW-0694">RNA-binding</keyword>
<dbReference type="GO" id="GO:0006412">
    <property type="term" value="P:translation"/>
    <property type="evidence" value="ECO:0007669"/>
    <property type="project" value="UniProtKB-UniRule"/>
</dbReference>
<comment type="caution">
    <text evidence="11">The sequence shown here is derived from an EMBL/GenBank/DDBJ whole genome shotgun (WGS) entry which is preliminary data.</text>
</comment>
<evidence type="ECO:0000256" key="7">
    <source>
        <dbReference type="HAMAP-Rule" id="MF_01331"/>
    </source>
</evidence>
<evidence type="ECO:0000256" key="2">
    <source>
        <dbReference type="ARBA" id="ARBA00022730"/>
    </source>
</evidence>
<evidence type="ECO:0000313" key="11">
    <source>
        <dbReference type="EMBL" id="OQB71788.1"/>
    </source>
</evidence>
<dbReference type="Gene3D" id="3.90.470.10">
    <property type="entry name" value="Ribosomal protein L22/L17"/>
    <property type="match status" value="1"/>
</dbReference>
<dbReference type="PANTHER" id="PTHR13501:SF8">
    <property type="entry name" value="LARGE RIBOSOMAL SUBUNIT PROTEIN UL22M"/>
    <property type="match status" value="1"/>
</dbReference>
<dbReference type="InterPro" id="IPR001063">
    <property type="entry name" value="Ribosomal_uL22"/>
</dbReference>
<dbReference type="EMBL" id="MWDQ01000150">
    <property type="protein sequence ID" value="OQB71788.1"/>
    <property type="molecule type" value="Genomic_DNA"/>
</dbReference>
<sequence length="129" mass="14657">MEVIAKTKFARVSPRKLRYLRPVVINKEAESAIEVLKNIPNSGAVIIRKLIKSALSNAGQKKPEQKLWYVKNLLIDEGPRMKRMRSAPMGRAVVIQKKLSHLKVILEEIPESQINKRNIYGTKGKSNRA</sequence>
<evidence type="ECO:0000256" key="8">
    <source>
        <dbReference type="RuleBase" id="RU004005"/>
    </source>
</evidence>
<comment type="similarity">
    <text evidence="1 7 8">Belongs to the universal ribosomal protein uL22 family.</text>
</comment>
<dbReference type="InterPro" id="IPR005727">
    <property type="entry name" value="Ribosomal_uL22_bac/chlpt-type"/>
</dbReference>
<dbReference type="PANTHER" id="PTHR13501">
    <property type="entry name" value="CHLOROPLAST 50S RIBOSOMAL PROTEIN L22-RELATED"/>
    <property type="match status" value="1"/>
</dbReference>
<dbReference type="NCBIfam" id="TIGR01044">
    <property type="entry name" value="rplV_bact"/>
    <property type="match status" value="1"/>
</dbReference>